<name>A0A803PVE3_CANSA</name>
<keyword evidence="2" id="KW-1185">Reference proteome</keyword>
<dbReference type="EnsemblPlants" id="evm.model.06.1650">
    <property type="protein sequence ID" value="cds.evm.model.06.1650"/>
    <property type="gene ID" value="evm.TU.06.1650"/>
</dbReference>
<accession>A0A803PVE3</accession>
<evidence type="ECO:0000313" key="2">
    <source>
        <dbReference type="Proteomes" id="UP000596661"/>
    </source>
</evidence>
<proteinExistence type="predicted"/>
<protein>
    <submittedName>
        <fullName evidence="1">Uncharacterized protein</fullName>
    </submittedName>
</protein>
<reference evidence="1" key="2">
    <citation type="submission" date="2021-03" db="UniProtKB">
        <authorList>
            <consortium name="EnsemblPlants"/>
        </authorList>
    </citation>
    <scope>IDENTIFICATION</scope>
</reference>
<sequence length="202" mass="22253">MQIIFTPKLSKCCGLQWIVEVGFSLYRAQEFSDAPPLVITIPSPEETTNLDINFEIDSLINHANSITKRLDRLEDPPIKGIFLRLSFDVSVCSPRPYLYSSPELSPNSPPASSEEVEVGEVDDVMEQVTAPKLVLLRGILHSSQSGSIPVHSTSVSSAFRMSIDTLTVKDPVRDLHHGDVDEVKEVIAVITIEEALKVVKAD</sequence>
<dbReference type="AlphaFoldDB" id="A0A803PVE3"/>
<dbReference type="Gramene" id="evm.model.06.1650">
    <property type="protein sequence ID" value="cds.evm.model.06.1650"/>
    <property type="gene ID" value="evm.TU.06.1650"/>
</dbReference>
<organism evidence="1 2">
    <name type="scientific">Cannabis sativa</name>
    <name type="common">Hemp</name>
    <name type="synonym">Marijuana</name>
    <dbReference type="NCBI Taxonomy" id="3483"/>
    <lineage>
        <taxon>Eukaryota</taxon>
        <taxon>Viridiplantae</taxon>
        <taxon>Streptophyta</taxon>
        <taxon>Embryophyta</taxon>
        <taxon>Tracheophyta</taxon>
        <taxon>Spermatophyta</taxon>
        <taxon>Magnoliopsida</taxon>
        <taxon>eudicotyledons</taxon>
        <taxon>Gunneridae</taxon>
        <taxon>Pentapetalae</taxon>
        <taxon>rosids</taxon>
        <taxon>fabids</taxon>
        <taxon>Rosales</taxon>
        <taxon>Cannabaceae</taxon>
        <taxon>Cannabis</taxon>
    </lineage>
</organism>
<evidence type="ECO:0000313" key="1">
    <source>
        <dbReference type="EnsemblPlants" id="cds.evm.model.06.1650"/>
    </source>
</evidence>
<dbReference type="EMBL" id="UZAU01000616">
    <property type="status" value="NOT_ANNOTATED_CDS"/>
    <property type="molecule type" value="Genomic_DNA"/>
</dbReference>
<reference evidence="1" key="1">
    <citation type="submission" date="2018-11" db="EMBL/GenBank/DDBJ databases">
        <authorList>
            <person name="Grassa J C."/>
        </authorList>
    </citation>
    <scope>NUCLEOTIDE SEQUENCE [LARGE SCALE GENOMIC DNA]</scope>
</reference>
<dbReference type="Proteomes" id="UP000596661">
    <property type="component" value="Chromosome 6"/>
</dbReference>